<gene>
    <name evidence="2" type="ORF">F0562_022062</name>
</gene>
<dbReference type="AlphaFoldDB" id="A0A5J5BRE4"/>
<dbReference type="Proteomes" id="UP000325577">
    <property type="component" value="Linkage Group LG11"/>
</dbReference>
<protein>
    <recommendedName>
        <fullName evidence="4">Josephin-like protein</fullName>
    </recommendedName>
</protein>
<accession>A0A5J5BRE4</accession>
<name>A0A5J5BRE4_9ASTE</name>
<feature type="compositionally biased region" description="Polar residues" evidence="1">
    <location>
        <begin position="14"/>
        <end position="30"/>
    </location>
</feature>
<evidence type="ECO:0008006" key="4">
    <source>
        <dbReference type="Google" id="ProtNLM"/>
    </source>
</evidence>
<dbReference type="EMBL" id="CM018034">
    <property type="protein sequence ID" value="KAA8543761.1"/>
    <property type="molecule type" value="Genomic_DNA"/>
</dbReference>
<proteinExistence type="predicted"/>
<dbReference type="PANTHER" id="PTHR34355">
    <property type="entry name" value="JOSEPHIN-LIKE PROTEIN"/>
    <property type="match status" value="1"/>
</dbReference>
<feature type="region of interest" description="Disordered" evidence="1">
    <location>
        <begin position="14"/>
        <end position="37"/>
    </location>
</feature>
<evidence type="ECO:0000313" key="3">
    <source>
        <dbReference type="Proteomes" id="UP000325577"/>
    </source>
</evidence>
<organism evidence="2 3">
    <name type="scientific">Nyssa sinensis</name>
    <dbReference type="NCBI Taxonomy" id="561372"/>
    <lineage>
        <taxon>Eukaryota</taxon>
        <taxon>Viridiplantae</taxon>
        <taxon>Streptophyta</taxon>
        <taxon>Embryophyta</taxon>
        <taxon>Tracheophyta</taxon>
        <taxon>Spermatophyta</taxon>
        <taxon>Magnoliopsida</taxon>
        <taxon>eudicotyledons</taxon>
        <taxon>Gunneridae</taxon>
        <taxon>Pentapetalae</taxon>
        <taxon>asterids</taxon>
        <taxon>Cornales</taxon>
        <taxon>Nyssaceae</taxon>
        <taxon>Nyssa</taxon>
    </lineage>
</organism>
<keyword evidence="3" id="KW-1185">Reference proteome</keyword>
<dbReference type="OrthoDB" id="847636at2759"/>
<dbReference type="PANTHER" id="PTHR34355:SF7">
    <property type="entry name" value="JOSEPHIN PROTEIN-LIKE PROTEIN"/>
    <property type="match status" value="1"/>
</dbReference>
<evidence type="ECO:0000256" key="1">
    <source>
        <dbReference type="SAM" id="MobiDB-lite"/>
    </source>
</evidence>
<evidence type="ECO:0000313" key="2">
    <source>
        <dbReference type="EMBL" id="KAA8543761.1"/>
    </source>
</evidence>
<reference evidence="2 3" key="1">
    <citation type="submission" date="2019-09" db="EMBL/GenBank/DDBJ databases">
        <title>A chromosome-level genome assembly of the Chinese tupelo Nyssa sinensis.</title>
        <authorList>
            <person name="Yang X."/>
            <person name="Kang M."/>
            <person name="Yang Y."/>
            <person name="Xiong H."/>
            <person name="Wang M."/>
            <person name="Zhang Z."/>
            <person name="Wang Z."/>
            <person name="Wu H."/>
            <person name="Ma T."/>
            <person name="Liu J."/>
            <person name="Xi Z."/>
        </authorList>
    </citation>
    <scope>NUCLEOTIDE SEQUENCE [LARGE SCALE GENOMIC DNA]</scope>
    <source>
        <strain evidence="2">J267</strain>
        <tissue evidence="2">Leaf</tissue>
    </source>
</reference>
<sequence length="124" mass="13542">MKAYCARVDCRPNSNDKATDFQKQNSTNSSKRMRFSTGNCRLRLPKSSELSPVRFLKRLGHKVAAALHLGNRKRSSPDVSSAGRSKPFVAPIDSHRAEAIDDCIEFINSSSSLKGSNSASANPC</sequence>